<dbReference type="AlphaFoldDB" id="A0A9W6TR30"/>
<feature type="domain" description="Cytochrome b561" evidence="12">
    <location>
        <begin position="1"/>
        <end position="103"/>
    </location>
</feature>
<evidence type="ECO:0000256" key="2">
    <source>
        <dbReference type="ARBA" id="ARBA00004141"/>
    </source>
</evidence>
<protein>
    <submittedName>
        <fullName evidence="13">Unnamed protein product</fullName>
    </submittedName>
</protein>
<evidence type="ECO:0000256" key="7">
    <source>
        <dbReference type="ARBA" id="ARBA00022982"/>
    </source>
</evidence>
<evidence type="ECO:0000256" key="3">
    <source>
        <dbReference type="ARBA" id="ARBA00022448"/>
    </source>
</evidence>
<keyword evidence="3" id="KW-0813">Transport</keyword>
<comment type="cofactor">
    <cofactor evidence="1">
        <name>heme b</name>
        <dbReference type="ChEBI" id="CHEBI:60344"/>
    </cofactor>
</comment>
<dbReference type="GO" id="GO:0016491">
    <property type="term" value="F:oxidoreductase activity"/>
    <property type="evidence" value="ECO:0007669"/>
    <property type="project" value="InterPro"/>
</dbReference>
<keyword evidence="5 11" id="KW-0812">Transmembrane</keyword>
<dbReference type="FunFam" id="1.20.120.1770:FF:000012">
    <property type="entry name" value="Transmembrane ascorbate ferrireductase 1"/>
    <property type="match status" value="1"/>
</dbReference>
<evidence type="ECO:0000256" key="6">
    <source>
        <dbReference type="ARBA" id="ARBA00022723"/>
    </source>
</evidence>
<comment type="subcellular location">
    <subcellularLocation>
        <location evidence="2">Membrane</location>
        <topology evidence="2">Multi-pass membrane protein</topology>
    </subcellularLocation>
</comment>
<organism evidence="13 14">
    <name type="scientific">Phytophthora lilii</name>
    <dbReference type="NCBI Taxonomy" id="2077276"/>
    <lineage>
        <taxon>Eukaryota</taxon>
        <taxon>Sar</taxon>
        <taxon>Stramenopiles</taxon>
        <taxon>Oomycota</taxon>
        <taxon>Peronosporomycetes</taxon>
        <taxon>Peronosporales</taxon>
        <taxon>Peronosporaceae</taxon>
        <taxon>Phytophthora</taxon>
    </lineage>
</organism>
<proteinExistence type="predicted"/>
<feature type="transmembrane region" description="Helical" evidence="11">
    <location>
        <begin position="32"/>
        <end position="53"/>
    </location>
</feature>
<keyword evidence="8 11" id="KW-1133">Transmembrane helix</keyword>
<sequence length="136" mass="14190">MCAFVAIQWLGSFVVFFYPGAESNVRVSIAPYHIAIGLSIIGLVVATVEAGILEKLAFNGSCNVSGELNGKALKGYMAPDCVLGNVIGLLVALTLPALVVTIWHSKQKELGKLAAGDETTPLLLGSSGDENTEVDV</sequence>
<evidence type="ECO:0000256" key="11">
    <source>
        <dbReference type="SAM" id="Phobius"/>
    </source>
</evidence>
<keyword evidence="7" id="KW-0249">Electron transport</keyword>
<keyword evidence="9" id="KW-0408">Iron</keyword>
<accession>A0A9W6TR30</accession>
<dbReference type="Proteomes" id="UP001165083">
    <property type="component" value="Unassembled WGS sequence"/>
</dbReference>
<evidence type="ECO:0000256" key="10">
    <source>
        <dbReference type="ARBA" id="ARBA00023136"/>
    </source>
</evidence>
<dbReference type="InterPro" id="IPR006593">
    <property type="entry name" value="Cyt_b561/ferric_Rdtase_TM"/>
</dbReference>
<evidence type="ECO:0000259" key="12">
    <source>
        <dbReference type="PROSITE" id="PS50939"/>
    </source>
</evidence>
<gene>
    <name evidence="13" type="ORF">Plil01_000670100</name>
</gene>
<dbReference type="Gene3D" id="1.20.120.1770">
    <property type="match status" value="1"/>
</dbReference>
<feature type="transmembrane region" description="Helical" evidence="11">
    <location>
        <begin position="6"/>
        <end position="25"/>
    </location>
</feature>
<dbReference type="PROSITE" id="PS50939">
    <property type="entry name" value="CYTOCHROME_B561"/>
    <property type="match status" value="1"/>
</dbReference>
<dbReference type="GO" id="GO:0016020">
    <property type="term" value="C:membrane"/>
    <property type="evidence" value="ECO:0007669"/>
    <property type="project" value="UniProtKB-SubCell"/>
</dbReference>
<feature type="transmembrane region" description="Helical" evidence="11">
    <location>
        <begin position="82"/>
        <end position="103"/>
    </location>
</feature>
<evidence type="ECO:0000313" key="14">
    <source>
        <dbReference type="Proteomes" id="UP001165083"/>
    </source>
</evidence>
<comment type="caution">
    <text evidence="13">The sequence shown here is derived from an EMBL/GenBank/DDBJ whole genome shotgun (WGS) entry which is preliminary data.</text>
</comment>
<name>A0A9W6TR30_9STRA</name>
<evidence type="ECO:0000256" key="1">
    <source>
        <dbReference type="ARBA" id="ARBA00001970"/>
    </source>
</evidence>
<dbReference type="Pfam" id="PF03188">
    <property type="entry name" value="Cytochrom_B561"/>
    <property type="match status" value="1"/>
</dbReference>
<dbReference type="PANTHER" id="PTHR10106:SF0">
    <property type="entry name" value="LD36721P"/>
    <property type="match status" value="1"/>
</dbReference>
<reference evidence="13" key="1">
    <citation type="submission" date="2023-04" db="EMBL/GenBank/DDBJ databases">
        <title>Phytophthora lilii NBRC 32176.</title>
        <authorList>
            <person name="Ichikawa N."/>
            <person name="Sato H."/>
            <person name="Tonouchi N."/>
        </authorList>
    </citation>
    <scope>NUCLEOTIDE SEQUENCE</scope>
    <source>
        <strain evidence="13">NBRC 32176</strain>
    </source>
</reference>
<evidence type="ECO:0000256" key="5">
    <source>
        <dbReference type="ARBA" id="ARBA00022692"/>
    </source>
</evidence>
<dbReference type="InterPro" id="IPR043205">
    <property type="entry name" value="CYB561/CYBRD1-like"/>
</dbReference>
<dbReference type="OrthoDB" id="907479at2759"/>
<dbReference type="PANTHER" id="PTHR10106">
    <property type="entry name" value="CYTOCHROME B561-RELATED"/>
    <property type="match status" value="1"/>
</dbReference>
<keyword evidence="14" id="KW-1185">Reference proteome</keyword>
<evidence type="ECO:0000256" key="8">
    <source>
        <dbReference type="ARBA" id="ARBA00022989"/>
    </source>
</evidence>
<evidence type="ECO:0000256" key="4">
    <source>
        <dbReference type="ARBA" id="ARBA00022617"/>
    </source>
</evidence>
<keyword evidence="4" id="KW-0349">Heme</keyword>
<keyword evidence="10 11" id="KW-0472">Membrane</keyword>
<dbReference type="GO" id="GO:0046872">
    <property type="term" value="F:metal ion binding"/>
    <property type="evidence" value="ECO:0007669"/>
    <property type="project" value="UniProtKB-KW"/>
</dbReference>
<keyword evidence="6" id="KW-0479">Metal-binding</keyword>
<dbReference type="EMBL" id="BSXW01000305">
    <property type="protein sequence ID" value="GMF18062.1"/>
    <property type="molecule type" value="Genomic_DNA"/>
</dbReference>
<evidence type="ECO:0000313" key="13">
    <source>
        <dbReference type="EMBL" id="GMF18062.1"/>
    </source>
</evidence>
<evidence type="ECO:0000256" key="9">
    <source>
        <dbReference type="ARBA" id="ARBA00023004"/>
    </source>
</evidence>